<organism evidence="2 3">
    <name type="scientific">Eubacterium segne</name>
    <dbReference type="NCBI Taxonomy" id="2763045"/>
    <lineage>
        <taxon>Bacteria</taxon>
        <taxon>Bacillati</taxon>
        <taxon>Bacillota</taxon>
        <taxon>Clostridia</taxon>
        <taxon>Eubacteriales</taxon>
        <taxon>Eubacteriaceae</taxon>
        <taxon>Eubacterium</taxon>
    </lineage>
</organism>
<keyword evidence="1" id="KW-0812">Transmembrane</keyword>
<dbReference type="EMBL" id="JACOOZ010000002">
    <property type="protein sequence ID" value="MBC5666896.1"/>
    <property type="molecule type" value="Genomic_DNA"/>
</dbReference>
<protein>
    <recommendedName>
        <fullName evidence="4">Cell division protein FtsQ</fullName>
    </recommendedName>
</protein>
<reference evidence="2 3" key="1">
    <citation type="submission" date="2020-08" db="EMBL/GenBank/DDBJ databases">
        <title>Genome public.</title>
        <authorList>
            <person name="Liu C."/>
            <person name="Sun Q."/>
        </authorList>
    </citation>
    <scope>NUCLEOTIDE SEQUENCE [LARGE SCALE GENOMIC DNA]</scope>
    <source>
        <strain evidence="2 3">BX4</strain>
    </source>
</reference>
<feature type="transmembrane region" description="Helical" evidence="1">
    <location>
        <begin position="12"/>
        <end position="34"/>
    </location>
</feature>
<evidence type="ECO:0000256" key="1">
    <source>
        <dbReference type="SAM" id="Phobius"/>
    </source>
</evidence>
<evidence type="ECO:0000313" key="3">
    <source>
        <dbReference type="Proteomes" id="UP000597877"/>
    </source>
</evidence>
<accession>A0ABR7EZX2</accession>
<evidence type="ECO:0008006" key="4">
    <source>
        <dbReference type="Google" id="ProtNLM"/>
    </source>
</evidence>
<dbReference type="Proteomes" id="UP000597877">
    <property type="component" value="Unassembled WGS sequence"/>
</dbReference>
<evidence type="ECO:0000313" key="2">
    <source>
        <dbReference type="EMBL" id="MBC5666896.1"/>
    </source>
</evidence>
<proteinExistence type="predicted"/>
<keyword evidence="1" id="KW-1133">Transmembrane helix</keyword>
<name>A0ABR7EZX2_9FIRM</name>
<sequence>MKRRRRRRLRKGFKVLFIATPIIVALVLIVVYGFSLKSIETSLDLNQYTTEEVKAYLDNKKIDNTLLFWIKNKIGKSDDIELLSKYSVKMLSPSKVKIIGYENKLKGYVVENNVNCYFDRNGKVLKISSDKLKSIPKVEGLRYNKITLYQKIDMKKEKVLNSLLTVINSIEQYNYTIKKVIVNDSSETSLVMDKLQVDLGKTTNLDKKLKDLNDMYDEVKGYDGVLNMKIANEEGMYTIKKNDNSAEKKSKK</sequence>
<gene>
    <name evidence="2" type="ORF">H8S00_02670</name>
</gene>
<comment type="caution">
    <text evidence="2">The sequence shown here is derived from an EMBL/GenBank/DDBJ whole genome shotgun (WGS) entry which is preliminary data.</text>
</comment>
<dbReference type="RefSeq" id="WP_147365644.1">
    <property type="nucleotide sequence ID" value="NZ_JACOOZ010000002.1"/>
</dbReference>
<keyword evidence="1" id="KW-0472">Membrane</keyword>
<keyword evidence="3" id="KW-1185">Reference proteome</keyword>